<evidence type="ECO:0000313" key="1">
    <source>
        <dbReference type="EMBL" id="KAJ9664574.1"/>
    </source>
</evidence>
<keyword evidence="2" id="KW-1185">Reference proteome</keyword>
<sequence>MDPPLYQYRAFIENQIDALNTADWQRLTRSEDFSDRFVKYMYPKSMGVPEQTREEWQADLTSGFVAENYKSSTAVVTNYWEAAHEKSAIAWLHESGKLTDDSDYEFDYLMRYEFDESGKLLKLYEYNDSYLQNQIAENWMKRKATTKDTQLSKRFYLLSYPRTASHLLMRMLNLNNQTEFAVYPDDTSPYFFMDALDAREKMKNWHKHVEELSEDTKSKLKESYQSCANRMEGWIKNSEAQGKAIFLKEHITFMTSPVTQCEIIHGRKIIAEDSWTVQLEAGSSHSQLNCTVLSDEFLATWHPTFLIRHPALAFPSHYRTFIDLEGIDHSENQAAELKAMITIKPVRMLYDWYRENIKSEGWPIVLDASTIINEPGVVAQYAKILGLDASKVQNTWGAASDNEKGTLRDDAQRRMLSTLSSSTGILKDKAPTQIDLEAEAQKWRKEFGEQEGDTIAEWVREAMPDYEYLRSKQLRAE</sequence>
<protein>
    <submittedName>
        <fullName evidence="1">Uncharacterized protein</fullName>
    </submittedName>
</protein>
<name>A0ACC3AKP2_9EURO</name>
<reference evidence="1" key="1">
    <citation type="submission" date="2022-10" db="EMBL/GenBank/DDBJ databases">
        <title>Culturing micro-colonial fungi from biological soil crusts in the Mojave desert and describing Neophaeococcomyces mojavensis, and introducing the new genera and species Taxawa tesnikishii.</title>
        <authorList>
            <person name="Kurbessoian T."/>
            <person name="Stajich J.E."/>
        </authorList>
    </citation>
    <scope>NUCLEOTIDE SEQUENCE</scope>
    <source>
        <strain evidence="1">JES_112</strain>
    </source>
</reference>
<accession>A0ACC3AKP2</accession>
<organism evidence="1 2">
    <name type="scientific">Neophaeococcomyces mojaviensis</name>
    <dbReference type="NCBI Taxonomy" id="3383035"/>
    <lineage>
        <taxon>Eukaryota</taxon>
        <taxon>Fungi</taxon>
        <taxon>Dikarya</taxon>
        <taxon>Ascomycota</taxon>
        <taxon>Pezizomycotina</taxon>
        <taxon>Eurotiomycetes</taxon>
        <taxon>Chaetothyriomycetidae</taxon>
        <taxon>Chaetothyriales</taxon>
        <taxon>Chaetothyriales incertae sedis</taxon>
        <taxon>Neophaeococcomyces</taxon>
    </lineage>
</organism>
<evidence type="ECO:0000313" key="2">
    <source>
        <dbReference type="Proteomes" id="UP001172386"/>
    </source>
</evidence>
<dbReference type="Proteomes" id="UP001172386">
    <property type="component" value="Unassembled WGS sequence"/>
</dbReference>
<comment type="caution">
    <text evidence="1">The sequence shown here is derived from an EMBL/GenBank/DDBJ whole genome shotgun (WGS) entry which is preliminary data.</text>
</comment>
<dbReference type="EMBL" id="JAPDRQ010000002">
    <property type="protein sequence ID" value="KAJ9664574.1"/>
    <property type="molecule type" value="Genomic_DNA"/>
</dbReference>
<proteinExistence type="predicted"/>
<gene>
    <name evidence="1" type="ORF">H2198_000225</name>
</gene>